<dbReference type="Gene3D" id="2.60.40.10">
    <property type="entry name" value="Immunoglobulins"/>
    <property type="match status" value="1"/>
</dbReference>
<dbReference type="NCBIfam" id="TIGR04131">
    <property type="entry name" value="Bac_Flav_CTERM"/>
    <property type="match status" value="1"/>
</dbReference>
<gene>
    <name evidence="2" type="ORF">SAMN06269250_2175</name>
</gene>
<name>A0A286FH54_9BACT</name>
<evidence type="ECO:0000259" key="1">
    <source>
        <dbReference type="PROSITE" id="PS50835"/>
    </source>
</evidence>
<protein>
    <submittedName>
        <fullName evidence="2">Gliding motility-associated C-terminal domain-containing protein</fullName>
    </submittedName>
</protein>
<keyword evidence="3" id="KW-1185">Reference proteome</keyword>
<feature type="domain" description="Ig-like" evidence="1">
    <location>
        <begin position="303"/>
        <end position="389"/>
    </location>
</feature>
<sequence>MRTSTLRRLVLFLILGVPLVARGTHQVGGHIEMKAVGNTAGQYRITVINYLEDGTRGAANQSTSGILGIFRKRDNALMTTFIVRQTGSRVPVVYANGFCAAQRNLKFIVLTYEADIQLSPGNYSDPEGYYMSYQTRNRNVGINNISIPDQTGFTFYLEFPAIQQNNQLFGNSSPHFGPINGEYICLGDAFSFPFGGTDPDGDELRYSMITPLNQKGAIGQNGTTNPVSAGPYPDVNWLSGYDADNAIPGSPSLRVDAKTGELSVTATQLGLFVFAVKVEEYRNGVKIGEVRRDFQLLVIDCPPQTTPDPAVQVKNRPKQAVTTICQGDSAVLVAALDPNWNYQWRKDDINIAGAVNSTLAVRESGQYSVVVSQKAVCSKVGNSDVIKVDVIGSDARVSATGHLCATTGSIKLVATGVTDVTYQWYKDNQSLTGQITDSLRATEAGKYWAVLTYRTLGCKARTDTAVLDRSPAVLATITSSSGFNRICPDNSLPLIGSGGLLYRWQKDGKPISNNESSQMVASSPGTFVVTATDIYGCEGTSDPVTITGVAPVVVTLDSIPGVCGPNNPAYSLTGNPPGGDFGGTGIDTNAFSPEQAGVGNHTITYTVKPAPECAGTAATRIAVVAPIPTIQLIDSLTTYRGNTFSLNPVYTGDPVQFQWTSSTYLDNPTAANPTITDIADDVTYTIDVKNSTGCEVKDTIHIRVFARAWVPDAFSPNGDGQNDILELPGIAAFPDAVFTLFNRWGEVVYSSKKGYTNPFDGTLNGTALPTGVYGYTLYTAPGKPVINGRIMLVR</sequence>
<accession>A0A286FH54</accession>
<dbReference type="RefSeq" id="WP_097125721.1">
    <property type="nucleotide sequence ID" value="NZ_OCNH01000001.1"/>
</dbReference>
<feature type="domain" description="Ig-like" evidence="1">
    <location>
        <begin position="471"/>
        <end position="547"/>
    </location>
</feature>
<dbReference type="EMBL" id="OCNH01000001">
    <property type="protein sequence ID" value="SOD82542.1"/>
    <property type="molecule type" value="Genomic_DNA"/>
</dbReference>
<dbReference type="InterPro" id="IPR013783">
    <property type="entry name" value="Ig-like_fold"/>
</dbReference>
<dbReference type="Pfam" id="PF13585">
    <property type="entry name" value="CHU_C"/>
    <property type="match status" value="1"/>
</dbReference>
<dbReference type="Proteomes" id="UP000219452">
    <property type="component" value="Unassembled WGS sequence"/>
</dbReference>
<reference evidence="3" key="1">
    <citation type="submission" date="2017-09" db="EMBL/GenBank/DDBJ databases">
        <authorList>
            <person name="Varghese N."/>
            <person name="Submissions S."/>
        </authorList>
    </citation>
    <scope>NUCLEOTIDE SEQUENCE [LARGE SCALE GENOMIC DNA]</scope>
    <source>
        <strain evidence="3">DSM 29961</strain>
    </source>
</reference>
<proteinExistence type="predicted"/>
<evidence type="ECO:0000313" key="3">
    <source>
        <dbReference type="Proteomes" id="UP000219452"/>
    </source>
</evidence>
<dbReference type="PROSITE" id="PS50835">
    <property type="entry name" value="IG_LIKE"/>
    <property type="match status" value="2"/>
</dbReference>
<organism evidence="2 3">
    <name type="scientific">Spirosoma fluviale</name>
    <dbReference type="NCBI Taxonomy" id="1597977"/>
    <lineage>
        <taxon>Bacteria</taxon>
        <taxon>Pseudomonadati</taxon>
        <taxon>Bacteroidota</taxon>
        <taxon>Cytophagia</taxon>
        <taxon>Cytophagales</taxon>
        <taxon>Cytophagaceae</taxon>
        <taxon>Spirosoma</taxon>
    </lineage>
</organism>
<dbReference type="AlphaFoldDB" id="A0A286FH54"/>
<evidence type="ECO:0000313" key="2">
    <source>
        <dbReference type="EMBL" id="SOD82542.1"/>
    </source>
</evidence>
<dbReference type="OrthoDB" id="1490014at2"/>
<dbReference type="InterPro" id="IPR026341">
    <property type="entry name" value="T9SS_type_B"/>
</dbReference>
<dbReference type="InterPro" id="IPR007110">
    <property type="entry name" value="Ig-like_dom"/>
</dbReference>